<dbReference type="Proteomes" id="UP000000420">
    <property type="component" value="Chromosome"/>
</dbReference>
<dbReference type="PROSITE" id="PS51900">
    <property type="entry name" value="CB"/>
    <property type="match status" value="1"/>
</dbReference>
<dbReference type="InterPro" id="IPR038488">
    <property type="entry name" value="Integrase_DNA-bd_sf"/>
</dbReference>
<dbReference type="EMBL" id="CP000050">
    <property type="protein sequence ID" value="AAY48092.1"/>
    <property type="molecule type" value="Genomic_DNA"/>
</dbReference>
<dbReference type="GO" id="GO:0003677">
    <property type="term" value="F:DNA binding"/>
    <property type="evidence" value="ECO:0007669"/>
    <property type="project" value="UniProtKB-UniRule"/>
</dbReference>
<evidence type="ECO:0000313" key="9">
    <source>
        <dbReference type="Proteomes" id="UP000000420"/>
    </source>
</evidence>
<dbReference type="Pfam" id="PF00589">
    <property type="entry name" value="Phage_integrase"/>
    <property type="match status" value="1"/>
</dbReference>
<dbReference type="KEGG" id="xcb:XC_1018"/>
<comment type="similarity">
    <text evidence="1">Belongs to the 'phage' integrase family.</text>
</comment>
<organism evidence="8 9">
    <name type="scientific">Xanthomonas campestris pv. campestris (strain 8004)</name>
    <dbReference type="NCBI Taxonomy" id="314565"/>
    <lineage>
        <taxon>Bacteria</taxon>
        <taxon>Pseudomonadati</taxon>
        <taxon>Pseudomonadota</taxon>
        <taxon>Gammaproteobacteria</taxon>
        <taxon>Lysobacterales</taxon>
        <taxon>Lysobacteraceae</taxon>
        <taxon>Xanthomonas</taxon>
    </lineage>
</organism>
<dbReference type="InterPro" id="IPR053876">
    <property type="entry name" value="Phage_int_M"/>
</dbReference>
<dbReference type="CDD" id="cd00801">
    <property type="entry name" value="INT_P4_C"/>
    <property type="match status" value="1"/>
</dbReference>
<evidence type="ECO:0000259" key="7">
    <source>
        <dbReference type="PROSITE" id="PS51900"/>
    </source>
</evidence>
<dbReference type="GO" id="GO:0015074">
    <property type="term" value="P:DNA integration"/>
    <property type="evidence" value="ECO:0007669"/>
    <property type="project" value="UniProtKB-KW"/>
</dbReference>
<sequence>MVRMLTDMVVRQAKASDKPYTLADFDGLFLYVSPVGGKAWHFRYTWVGQRARISLGSYPELSLRDAREFRDQARALVAKGINPRTDRKQKRQAIRLAGENTFMAVYEKWMEHRQLTLEEGRQSSLEQIRRVFKKDVFPYLKRYTIYEITRPVLLEVIGRIEKRESLSVAEKVRTWLKQLADYAMVVIPGMVEHPAIDLHVVAVPLPPVEHNPFLRMPELPLFLQTLRKYRGMQMTQLAIRLLLLTGVRTGELRLATPDQFDLEQGLWIIPVMSLKQRKMLTKKKRKRVTDIPPYIVPLPVQAIEIVRHMLDLFKPAQTYLFPGVKRITARMSENTVNRAIKRLGYDGRLTGHGIRATISTALNELGYPKVWVDAQLSHADPNRISATYNHAEYVEQRRLMMQDWADRLDLFEQNQVQIASTHLTIHLQGVPTIAGQKVTPLPALGQHAPIMLVAPNEQTMPAVGTGTQRLSAVQMPEYALPKISEVQRERLEVLDIFEGPDNLVVADYAKLAGKSRRWITYEIQARNLLSIQLGNKGQRVPVWQLNMFKRRLVQAVLKRLHRGVDTWDIYYALTRPREELDGKSPIEALTSDNQQAMVEAVCRAVSEATTPVVEKRVPINRIAECMSEF</sequence>
<protein>
    <submittedName>
        <fullName evidence="8">Phage-related integrase</fullName>
    </submittedName>
</protein>
<evidence type="ECO:0000256" key="5">
    <source>
        <dbReference type="PROSITE-ProRule" id="PRU01248"/>
    </source>
</evidence>
<dbReference type="GO" id="GO:0006310">
    <property type="term" value="P:DNA recombination"/>
    <property type="evidence" value="ECO:0007669"/>
    <property type="project" value="UniProtKB-KW"/>
</dbReference>
<feature type="domain" description="Tyr recombinase" evidence="6">
    <location>
        <begin position="209"/>
        <end position="401"/>
    </location>
</feature>
<dbReference type="AlphaFoldDB" id="A0A0H2X4G1"/>
<gene>
    <name evidence="8" type="ordered locus">XC_1018</name>
</gene>
<dbReference type="InterPro" id="IPR010998">
    <property type="entry name" value="Integrase_recombinase_N"/>
</dbReference>
<dbReference type="HOGENOM" id="CLU_027562_0_0_6"/>
<dbReference type="InterPro" id="IPR050808">
    <property type="entry name" value="Phage_Integrase"/>
</dbReference>
<evidence type="ECO:0000259" key="6">
    <source>
        <dbReference type="PROSITE" id="PS51898"/>
    </source>
</evidence>
<dbReference type="InterPro" id="IPR013762">
    <property type="entry name" value="Integrase-like_cat_sf"/>
</dbReference>
<dbReference type="InterPro" id="IPR011010">
    <property type="entry name" value="DNA_brk_join_enz"/>
</dbReference>
<keyword evidence="2" id="KW-0229">DNA integration</keyword>
<dbReference type="SUPFAM" id="SSF56349">
    <property type="entry name" value="DNA breaking-rejoining enzymes"/>
    <property type="match status" value="1"/>
</dbReference>
<evidence type="ECO:0000256" key="3">
    <source>
        <dbReference type="ARBA" id="ARBA00023125"/>
    </source>
</evidence>
<dbReference type="InterPro" id="IPR044068">
    <property type="entry name" value="CB"/>
</dbReference>
<dbReference type="InterPro" id="IPR025166">
    <property type="entry name" value="Integrase_DNA_bind_dom"/>
</dbReference>
<dbReference type="Gene3D" id="1.10.150.130">
    <property type="match status" value="1"/>
</dbReference>
<dbReference type="PANTHER" id="PTHR30629:SF2">
    <property type="entry name" value="PROPHAGE INTEGRASE INTS-RELATED"/>
    <property type="match status" value="1"/>
</dbReference>
<dbReference type="InterPro" id="IPR002104">
    <property type="entry name" value="Integrase_catalytic"/>
</dbReference>
<dbReference type="Pfam" id="PF13356">
    <property type="entry name" value="Arm-DNA-bind_3"/>
    <property type="match status" value="1"/>
</dbReference>
<evidence type="ECO:0000256" key="2">
    <source>
        <dbReference type="ARBA" id="ARBA00022908"/>
    </source>
</evidence>
<dbReference type="PANTHER" id="PTHR30629">
    <property type="entry name" value="PROPHAGE INTEGRASE"/>
    <property type="match status" value="1"/>
</dbReference>
<dbReference type="Gene3D" id="1.10.443.10">
    <property type="entry name" value="Intergrase catalytic core"/>
    <property type="match status" value="1"/>
</dbReference>
<evidence type="ECO:0000256" key="1">
    <source>
        <dbReference type="ARBA" id="ARBA00008857"/>
    </source>
</evidence>
<evidence type="ECO:0000256" key="4">
    <source>
        <dbReference type="ARBA" id="ARBA00023172"/>
    </source>
</evidence>
<dbReference type="Pfam" id="PF22022">
    <property type="entry name" value="Phage_int_M"/>
    <property type="match status" value="1"/>
</dbReference>
<keyword evidence="4" id="KW-0233">DNA recombination</keyword>
<evidence type="ECO:0000313" key="8">
    <source>
        <dbReference type="EMBL" id="AAY48092.1"/>
    </source>
</evidence>
<dbReference type="Gene3D" id="3.30.160.390">
    <property type="entry name" value="Integrase, DNA-binding domain"/>
    <property type="match status" value="1"/>
</dbReference>
<reference evidence="8 9" key="1">
    <citation type="journal article" date="2005" name="Genome Res.">
        <title>Comparative and functional genomic analyses of the pathogenicity of phytopathogen Xanthomonas campestris pv. campestris.</title>
        <authorList>
            <person name="Qian W."/>
            <person name="Jia Y."/>
            <person name="Ren S.X."/>
            <person name="He Y.Q."/>
            <person name="Feng J.X."/>
            <person name="Lu L.F."/>
            <person name="Sun Q."/>
            <person name="Ying G."/>
            <person name="Tang D.J."/>
            <person name="Tang H."/>
            <person name="Wu W."/>
            <person name="Hao P."/>
            <person name="Wang L."/>
            <person name="Jiang B.L."/>
            <person name="Zeng S."/>
            <person name="Gu W.Y."/>
            <person name="Lu G."/>
            <person name="Rong L."/>
            <person name="Tian Y."/>
            <person name="Yao Z."/>
            <person name="Fu G."/>
            <person name="Chen B."/>
            <person name="Fang R."/>
            <person name="Qiang B."/>
            <person name="Chen Z."/>
            <person name="Zhao G.P."/>
            <person name="Tang J.L."/>
            <person name="He C."/>
        </authorList>
    </citation>
    <scope>NUCLEOTIDE SEQUENCE [LARGE SCALE GENOMIC DNA]</scope>
    <source>
        <strain evidence="8 9">8004</strain>
    </source>
</reference>
<accession>A0A0H2X4G1</accession>
<proteinExistence type="inferred from homology"/>
<keyword evidence="3 5" id="KW-0238">DNA-binding</keyword>
<feature type="domain" description="Core-binding (CB)" evidence="7">
    <location>
        <begin position="100"/>
        <end position="184"/>
    </location>
</feature>
<dbReference type="PROSITE" id="PS51898">
    <property type="entry name" value="TYR_RECOMBINASE"/>
    <property type="match status" value="1"/>
</dbReference>
<name>A0A0H2X4G1_XANC8</name>